<dbReference type="InParanoid" id="B7G061"/>
<dbReference type="Gene3D" id="1.25.40.10">
    <property type="entry name" value="Tetratricopeptide repeat domain"/>
    <property type="match status" value="1"/>
</dbReference>
<dbReference type="KEGG" id="pti:PHATRDRAFT_36022"/>
<dbReference type="EMBL" id="CM000612">
    <property type="protein sequence ID" value="EEC48029.1"/>
    <property type="molecule type" value="Genomic_DNA"/>
</dbReference>
<dbReference type="RefSeq" id="XP_002180621.1">
    <property type="nucleotide sequence ID" value="XM_002180585.1"/>
</dbReference>
<name>B7G061_PHATC</name>
<dbReference type="InterPro" id="IPR011990">
    <property type="entry name" value="TPR-like_helical_dom_sf"/>
</dbReference>
<dbReference type="Proteomes" id="UP000000759">
    <property type="component" value="Chromosome 9"/>
</dbReference>
<gene>
    <name evidence="1" type="ORF">PHATRDRAFT_36022</name>
</gene>
<dbReference type="GeneID" id="7201354"/>
<organism evidence="1 2">
    <name type="scientific">Phaeodactylum tricornutum (strain CCAP 1055/1)</name>
    <dbReference type="NCBI Taxonomy" id="556484"/>
    <lineage>
        <taxon>Eukaryota</taxon>
        <taxon>Sar</taxon>
        <taxon>Stramenopiles</taxon>
        <taxon>Ochrophyta</taxon>
        <taxon>Bacillariophyta</taxon>
        <taxon>Bacillariophyceae</taxon>
        <taxon>Bacillariophycidae</taxon>
        <taxon>Naviculales</taxon>
        <taxon>Phaeodactylaceae</taxon>
        <taxon>Phaeodactylum</taxon>
    </lineage>
</organism>
<sequence>MASTGNQQLAVHLNNMAVSFLTFQNLNKAFELLREALFQTICVVDPHCSETVDALVADRTTKSGPILYQSLAVKDSAFQDTEEKRTGCSCASITFVYSDGIRLLPSGIAFSCDNLVNEIAVSSIIIFNLGVAYHVNGLETYSGSQLTKSLSMYQKAYVLLLDVGIPPMPTGNAMVDLLFMALFNNLAHVCFELVNYEESERYFDSLYRFAYAISPIFYDDPAARDAIEQHKRNFLLNAIILKTPNFANAA</sequence>
<evidence type="ECO:0000313" key="1">
    <source>
        <dbReference type="EMBL" id="EEC48029.1"/>
    </source>
</evidence>
<dbReference type="HOGENOM" id="CLU_2325287_0_0_1"/>
<keyword evidence="2" id="KW-1185">Reference proteome</keyword>
<reference evidence="1 2" key="1">
    <citation type="journal article" date="2008" name="Nature">
        <title>The Phaeodactylum genome reveals the evolutionary history of diatom genomes.</title>
        <authorList>
            <person name="Bowler C."/>
            <person name="Allen A.E."/>
            <person name="Badger J.H."/>
            <person name="Grimwood J."/>
            <person name="Jabbari K."/>
            <person name="Kuo A."/>
            <person name="Maheswari U."/>
            <person name="Martens C."/>
            <person name="Maumus F."/>
            <person name="Otillar R.P."/>
            <person name="Rayko E."/>
            <person name="Salamov A."/>
            <person name="Vandepoele K."/>
            <person name="Beszteri B."/>
            <person name="Gruber A."/>
            <person name="Heijde M."/>
            <person name="Katinka M."/>
            <person name="Mock T."/>
            <person name="Valentin K."/>
            <person name="Verret F."/>
            <person name="Berges J.A."/>
            <person name="Brownlee C."/>
            <person name="Cadoret J.P."/>
            <person name="Chiovitti A."/>
            <person name="Choi C.J."/>
            <person name="Coesel S."/>
            <person name="De Martino A."/>
            <person name="Detter J.C."/>
            <person name="Durkin C."/>
            <person name="Falciatore A."/>
            <person name="Fournet J."/>
            <person name="Haruta M."/>
            <person name="Huysman M.J."/>
            <person name="Jenkins B.D."/>
            <person name="Jiroutova K."/>
            <person name="Jorgensen R.E."/>
            <person name="Joubert Y."/>
            <person name="Kaplan A."/>
            <person name="Kroger N."/>
            <person name="Kroth P.G."/>
            <person name="La Roche J."/>
            <person name="Lindquist E."/>
            <person name="Lommer M."/>
            <person name="Martin-Jezequel V."/>
            <person name="Lopez P.J."/>
            <person name="Lucas S."/>
            <person name="Mangogna M."/>
            <person name="McGinnis K."/>
            <person name="Medlin L.K."/>
            <person name="Montsant A."/>
            <person name="Oudot-Le Secq M.P."/>
            <person name="Napoli C."/>
            <person name="Obornik M."/>
            <person name="Parker M.S."/>
            <person name="Petit J.L."/>
            <person name="Porcel B.M."/>
            <person name="Poulsen N."/>
            <person name="Robison M."/>
            <person name="Rychlewski L."/>
            <person name="Rynearson T.A."/>
            <person name="Schmutz J."/>
            <person name="Shapiro H."/>
            <person name="Siaut M."/>
            <person name="Stanley M."/>
            <person name="Sussman M.R."/>
            <person name="Taylor A.R."/>
            <person name="Vardi A."/>
            <person name="von Dassow P."/>
            <person name="Vyverman W."/>
            <person name="Willis A."/>
            <person name="Wyrwicz L.S."/>
            <person name="Rokhsar D.S."/>
            <person name="Weissenbach J."/>
            <person name="Armbrust E.V."/>
            <person name="Green B.R."/>
            <person name="Van de Peer Y."/>
            <person name="Grigoriev I.V."/>
        </authorList>
    </citation>
    <scope>NUCLEOTIDE SEQUENCE [LARGE SCALE GENOMIC DNA]</scope>
    <source>
        <strain evidence="1 2">CCAP 1055/1</strain>
    </source>
</reference>
<proteinExistence type="predicted"/>
<dbReference type="AlphaFoldDB" id="B7G061"/>
<dbReference type="PaxDb" id="2850-Phatr36022"/>
<evidence type="ECO:0000313" key="2">
    <source>
        <dbReference type="Proteomes" id="UP000000759"/>
    </source>
</evidence>
<accession>B7G061</accession>
<reference evidence="2" key="2">
    <citation type="submission" date="2008-08" db="EMBL/GenBank/DDBJ databases">
        <authorList>
            <consortium name="Diatom Consortium"/>
            <person name="Grigoriev I."/>
            <person name="Grimwood J."/>
            <person name="Kuo A."/>
            <person name="Otillar R.P."/>
            <person name="Salamov A."/>
            <person name="Detter J.C."/>
            <person name="Lindquist E."/>
            <person name="Shapiro H."/>
            <person name="Lucas S."/>
            <person name="Glavina del Rio T."/>
            <person name="Pitluck S."/>
            <person name="Rokhsar D."/>
            <person name="Bowler C."/>
        </authorList>
    </citation>
    <scope>GENOME REANNOTATION</scope>
    <source>
        <strain evidence="2">CCAP 1055/1</strain>
    </source>
</reference>
<protein>
    <submittedName>
        <fullName evidence="1">Uncharacterized protein</fullName>
    </submittedName>
</protein>
<dbReference type="OrthoDB" id="42764at2759"/>